<evidence type="ECO:0000313" key="6">
    <source>
        <dbReference type="EMBL" id="PLB44685.1"/>
    </source>
</evidence>
<dbReference type="PANTHER" id="PTHR20982">
    <property type="entry name" value="RIBOSOME RECYCLING FACTOR"/>
    <property type="match status" value="1"/>
</dbReference>
<protein>
    <submittedName>
        <fullName evidence="6">Putative ribosome recycling factor</fullName>
    </submittedName>
</protein>
<keyword evidence="2" id="KW-0648">Protein biosynthesis</keyword>
<keyword evidence="7" id="KW-1185">Reference proteome</keyword>
<dbReference type="EMBL" id="MSFO01000008">
    <property type="protein sequence ID" value="PLB44685.1"/>
    <property type="molecule type" value="Genomic_DNA"/>
</dbReference>
<comment type="similarity">
    <text evidence="1">Belongs to the RRF family.</text>
</comment>
<dbReference type="GO" id="GO:0005739">
    <property type="term" value="C:mitochondrion"/>
    <property type="evidence" value="ECO:0007669"/>
    <property type="project" value="TreeGrafter"/>
</dbReference>
<evidence type="ECO:0000256" key="4">
    <source>
        <dbReference type="SAM" id="MobiDB-lite"/>
    </source>
</evidence>
<dbReference type="GO" id="GO:0006412">
    <property type="term" value="P:translation"/>
    <property type="evidence" value="ECO:0007669"/>
    <property type="project" value="UniProtKB-KW"/>
</dbReference>
<feature type="region of interest" description="Disordered" evidence="4">
    <location>
        <begin position="229"/>
        <end position="253"/>
    </location>
</feature>
<dbReference type="RefSeq" id="XP_024699987.1">
    <property type="nucleotide sequence ID" value="XM_024845925.1"/>
</dbReference>
<evidence type="ECO:0000313" key="7">
    <source>
        <dbReference type="Proteomes" id="UP000234275"/>
    </source>
</evidence>
<dbReference type="GO" id="GO:0043023">
    <property type="term" value="F:ribosomal large subunit binding"/>
    <property type="evidence" value="ECO:0007669"/>
    <property type="project" value="TreeGrafter"/>
</dbReference>
<evidence type="ECO:0000256" key="2">
    <source>
        <dbReference type="ARBA" id="ARBA00022917"/>
    </source>
</evidence>
<evidence type="ECO:0000259" key="5">
    <source>
        <dbReference type="Pfam" id="PF01765"/>
    </source>
</evidence>
<gene>
    <name evidence="6" type="ORF">P170DRAFT_390942</name>
</gene>
<feature type="domain" description="Ribosome recycling factor" evidence="5">
    <location>
        <begin position="97"/>
        <end position="265"/>
    </location>
</feature>
<dbReference type="PANTHER" id="PTHR20982:SF3">
    <property type="entry name" value="MITOCHONDRIAL RIBOSOME RECYCLING FACTOR PSEUDO 1"/>
    <property type="match status" value="1"/>
</dbReference>
<name>A0A2I2FVN1_9EURO</name>
<comment type="function">
    <text evidence="3">Necessary for protein synthesis in mitochondria. Functions as a ribosome recycling factor in mitochondria.</text>
</comment>
<dbReference type="Proteomes" id="UP000234275">
    <property type="component" value="Unassembled WGS sequence"/>
</dbReference>
<accession>A0A2I2FVN1</accession>
<evidence type="ECO:0000256" key="3">
    <source>
        <dbReference type="ARBA" id="ARBA00024909"/>
    </source>
</evidence>
<feature type="compositionally biased region" description="Polar residues" evidence="4">
    <location>
        <begin position="73"/>
        <end position="82"/>
    </location>
</feature>
<reference evidence="6 7" key="1">
    <citation type="submission" date="2016-12" db="EMBL/GenBank/DDBJ databases">
        <title>The genomes of Aspergillus section Nigri reveals drivers in fungal speciation.</title>
        <authorList>
            <consortium name="DOE Joint Genome Institute"/>
            <person name="Vesth T.C."/>
            <person name="Nybo J."/>
            <person name="Theobald S."/>
            <person name="Brandl J."/>
            <person name="Frisvad J.C."/>
            <person name="Nielsen K.F."/>
            <person name="Lyhne E.K."/>
            <person name="Kogle M.E."/>
            <person name="Kuo A."/>
            <person name="Riley R."/>
            <person name="Clum A."/>
            <person name="Nolan M."/>
            <person name="Lipzen A."/>
            <person name="Salamov A."/>
            <person name="Henrissat B."/>
            <person name="Wiebenga A."/>
            <person name="De Vries R.P."/>
            <person name="Grigoriev I.V."/>
            <person name="Mortensen U.H."/>
            <person name="Andersen M.R."/>
            <person name="Baker S.E."/>
        </authorList>
    </citation>
    <scope>NUCLEOTIDE SEQUENCE [LARGE SCALE GENOMIC DNA]</scope>
    <source>
        <strain evidence="6 7">IBT 23096</strain>
    </source>
</reference>
<dbReference type="GeneID" id="36553624"/>
<dbReference type="VEuPathDB" id="FungiDB:P170DRAFT_390942"/>
<dbReference type="Pfam" id="PF01765">
    <property type="entry name" value="RRF"/>
    <property type="match status" value="1"/>
</dbReference>
<dbReference type="InterPro" id="IPR002661">
    <property type="entry name" value="Ribosome_recyc_fac"/>
</dbReference>
<dbReference type="InterPro" id="IPR036191">
    <property type="entry name" value="RRF_sf"/>
</dbReference>
<dbReference type="FunFam" id="3.30.1360.40:FF:000020">
    <property type="entry name" value="Similar to ribosome recycling factor"/>
    <property type="match status" value="1"/>
</dbReference>
<organism evidence="6 7">
    <name type="scientific">Aspergillus steynii IBT 23096</name>
    <dbReference type="NCBI Taxonomy" id="1392250"/>
    <lineage>
        <taxon>Eukaryota</taxon>
        <taxon>Fungi</taxon>
        <taxon>Dikarya</taxon>
        <taxon>Ascomycota</taxon>
        <taxon>Pezizomycotina</taxon>
        <taxon>Eurotiomycetes</taxon>
        <taxon>Eurotiomycetidae</taxon>
        <taxon>Eurotiales</taxon>
        <taxon>Aspergillaceae</taxon>
        <taxon>Aspergillus</taxon>
        <taxon>Aspergillus subgen. Circumdati</taxon>
    </lineage>
</organism>
<dbReference type="InterPro" id="IPR023584">
    <property type="entry name" value="Ribosome_recyc_fac_dom"/>
</dbReference>
<comment type="caution">
    <text evidence="6">The sequence shown here is derived from an EMBL/GenBank/DDBJ whole genome shotgun (WGS) entry which is preliminary data.</text>
</comment>
<dbReference type="Gene3D" id="3.30.1360.40">
    <property type="match status" value="1"/>
</dbReference>
<dbReference type="Gene3D" id="1.10.132.20">
    <property type="entry name" value="Ribosome-recycling factor"/>
    <property type="match status" value="1"/>
</dbReference>
<dbReference type="STRING" id="1392250.A0A2I2FVN1"/>
<proteinExistence type="inferred from homology"/>
<sequence length="269" mass="29633">MLHLHASFAFRRIPKLCSPSSLLVIHPRHGPIQPNVPASSPFQSFSSTPFLFKKKDRGKPNPTADSEAKSAKTAVTSEDPSDLSQLQEGIVAAVSRLKDELSKLRMGGRLGTDAIENLRVQFSKGSKETVKLGDLAQVIPKSGRLVAILVSEEEHIKPITSAIVSSNLSLTPQSDPHNTLQLNVPIPPPTKESRDKTVIAAKSAMEKSIVAVRESRGVVHKRLQEMQKKKIARPDDVRKAQDQMEKLTEKGQREVKDLFEAAKKSMERT</sequence>
<dbReference type="SUPFAM" id="SSF55194">
    <property type="entry name" value="Ribosome recycling factor, RRF"/>
    <property type="match status" value="1"/>
</dbReference>
<evidence type="ECO:0000256" key="1">
    <source>
        <dbReference type="ARBA" id="ARBA00005912"/>
    </source>
</evidence>
<dbReference type="OrthoDB" id="407355at2759"/>
<dbReference type="AlphaFoldDB" id="A0A2I2FVN1"/>
<feature type="region of interest" description="Disordered" evidence="4">
    <location>
        <begin position="52"/>
        <end position="82"/>
    </location>
</feature>